<dbReference type="InterPro" id="IPR000120">
    <property type="entry name" value="Amidase"/>
</dbReference>
<dbReference type="PROSITE" id="PS00571">
    <property type="entry name" value="AMIDASES"/>
    <property type="match status" value="1"/>
</dbReference>
<evidence type="ECO:0000259" key="1">
    <source>
        <dbReference type="Pfam" id="PF01425"/>
    </source>
</evidence>
<dbReference type="RefSeq" id="WP_350935313.1">
    <property type="nucleotide sequence ID" value="NZ_JAYWLC010000003.1"/>
</dbReference>
<dbReference type="SUPFAM" id="SSF75304">
    <property type="entry name" value="Amidase signature (AS) enzymes"/>
    <property type="match status" value="1"/>
</dbReference>
<proteinExistence type="predicted"/>
<gene>
    <name evidence="2" type="ORF">VSX56_05030</name>
</gene>
<reference evidence="2 3" key="2">
    <citation type="submission" date="2024-06" db="EMBL/GenBank/DDBJ databases">
        <title>Thioclava kandeliae sp. nov. from a rhizosphere soil sample of Kandelia candel in a mangrove.</title>
        <authorList>
            <person name="Mu T."/>
        </authorList>
    </citation>
    <scope>NUCLEOTIDE SEQUENCE [LARGE SCALE GENOMIC DNA]</scope>
    <source>
        <strain evidence="2 3">CPCC 100088</strain>
    </source>
</reference>
<dbReference type="PANTHER" id="PTHR11895">
    <property type="entry name" value="TRANSAMIDASE"/>
    <property type="match status" value="1"/>
</dbReference>
<dbReference type="Proteomes" id="UP001438953">
    <property type="component" value="Unassembled WGS sequence"/>
</dbReference>
<organism evidence="2 3">
    <name type="scientific">Thioclava kandeliae</name>
    <dbReference type="NCBI Taxonomy" id="3070818"/>
    <lineage>
        <taxon>Bacteria</taxon>
        <taxon>Pseudomonadati</taxon>
        <taxon>Pseudomonadota</taxon>
        <taxon>Alphaproteobacteria</taxon>
        <taxon>Rhodobacterales</taxon>
        <taxon>Paracoccaceae</taxon>
        <taxon>Thioclava</taxon>
    </lineage>
</organism>
<sequence length="504" mass="54788">MAPKLPTQAQMRDLAANCGLSLSDEELEDYRKAIGDRITSYERLDGMADDIPQSSYPRLQGYRPQAGENPHNAWYWKTSIKGAPSGKLKGKTVSLKDNIMLAGVPMMNGFSVLDGYVPEFDATVVTRILDAGGEIAGKAHCELLCMTGSSFTNSTGPVHNPWRQGYSAGGSSSGSAVTVATGEVDMSVGCDQGGSIRMPSSFCGIYGMKPTHGLVPYTGIMPIEIQIDHAGPMTRTVEDNALLLEVLAGDDGFDPRIKTPIVKDYTKALTGEARGLKIGILKEGFEDRHADPAVNEKVRAAAKRFEALGVEVVEISVPMHHDAGHIFQAICTEGTYATMFEGDGFGTSRSHLYATSLMDRYRSWRMRADELSSHAKIGLLAGRYFKDQTGTRYYGKGMNLSRRLRAAYDAALAKVDLLLMPTTAVTAKPFPTRDMSFDEVITRGLEMVGITCAFDITHHPAMSVPCGLADGLPVGMMLVGRHFDEDVIYRAAHAFEQSGDWKTF</sequence>
<dbReference type="Pfam" id="PF01425">
    <property type="entry name" value="Amidase"/>
    <property type="match status" value="1"/>
</dbReference>
<evidence type="ECO:0000313" key="3">
    <source>
        <dbReference type="Proteomes" id="UP001438953"/>
    </source>
</evidence>
<dbReference type="EMBL" id="JAYWLC010000003">
    <property type="protein sequence ID" value="MER5171134.1"/>
    <property type="molecule type" value="Genomic_DNA"/>
</dbReference>
<dbReference type="NCBIfam" id="NF005565">
    <property type="entry name" value="PRK07235.1"/>
    <property type="match status" value="1"/>
</dbReference>
<dbReference type="Gene3D" id="3.90.1300.10">
    <property type="entry name" value="Amidase signature (AS) domain"/>
    <property type="match status" value="1"/>
</dbReference>
<name>A0ABV1SF57_9RHOB</name>
<dbReference type="InterPro" id="IPR036928">
    <property type="entry name" value="AS_sf"/>
</dbReference>
<keyword evidence="3" id="KW-1185">Reference proteome</keyword>
<comment type="caution">
    <text evidence="2">The sequence shown here is derived from an EMBL/GenBank/DDBJ whole genome shotgun (WGS) entry which is preliminary data.</text>
</comment>
<accession>A0ABV1SF57</accession>
<dbReference type="InterPro" id="IPR023631">
    <property type="entry name" value="Amidase_dom"/>
</dbReference>
<feature type="domain" description="Amidase" evidence="1">
    <location>
        <begin position="73"/>
        <end position="486"/>
    </location>
</feature>
<dbReference type="PANTHER" id="PTHR11895:SF170">
    <property type="entry name" value="AMIDASE"/>
    <property type="match status" value="1"/>
</dbReference>
<dbReference type="InterPro" id="IPR020556">
    <property type="entry name" value="Amidase_CS"/>
</dbReference>
<protein>
    <submittedName>
        <fullName evidence="2">Amidase</fullName>
    </submittedName>
</protein>
<evidence type="ECO:0000313" key="2">
    <source>
        <dbReference type="EMBL" id="MER5171134.1"/>
    </source>
</evidence>
<reference evidence="2 3" key="1">
    <citation type="submission" date="2024-01" db="EMBL/GenBank/DDBJ databases">
        <authorList>
            <person name="Deng Y."/>
            <person name="Su J."/>
        </authorList>
    </citation>
    <scope>NUCLEOTIDE SEQUENCE [LARGE SCALE GENOMIC DNA]</scope>
    <source>
        <strain evidence="2 3">CPCC 100088</strain>
    </source>
</reference>